<feature type="region of interest" description="Disordered" evidence="1">
    <location>
        <begin position="74"/>
        <end position="103"/>
    </location>
</feature>
<organism evidence="2 3">
    <name type="scientific">Syntrophobacter fumaroxidans (strain DSM 10017 / MPOB)</name>
    <dbReference type="NCBI Taxonomy" id="335543"/>
    <lineage>
        <taxon>Bacteria</taxon>
        <taxon>Pseudomonadati</taxon>
        <taxon>Thermodesulfobacteriota</taxon>
        <taxon>Syntrophobacteria</taxon>
        <taxon>Syntrophobacterales</taxon>
        <taxon>Syntrophobacteraceae</taxon>
        <taxon>Syntrophobacter</taxon>
    </lineage>
</organism>
<feature type="region of interest" description="Disordered" evidence="1">
    <location>
        <begin position="14"/>
        <end position="41"/>
    </location>
</feature>
<proteinExistence type="predicted"/>
<dbReference type="Proteomes" id="UP000001784">
    <property type="component" value="Chromosome"/>
</dbReference>
<accession>A0LFV9</accession>
<dbReference type="STRING" id="335543.Sfum_0612"/>
<protein>
    <submittedName>
        <fullName evidence="2">Uncharacterized protein</fullName>
    </submittedName>
</protein>
<dbReference type="AlphaFoldDB" id="A0LFV9"/>
<sequence>MSLHFYFTRTEMHRSTLKTRPKPPPETLHAAATAGGEPANELLRYDRTPNVRARSPATSPQFAHGCTILFLSKPAPHHPVGSKGESLARRPIPENSHNRGVLCNASPHNAQSCAFIEE</sequence>
<name>A0LFV9_SYNFM</name>
<dbReference type="EMBL" id="CP000478">
    <property type="protein sequence ID" value="ABK16311.1"/>
    <property type="molecule type" value="Genomic_DNA"/>
</dbReference>
<evidence type="ECO:0000256" key="1">
    <source>
        <dbReference type="SAM" id="MobiDB-lite"/>
    </source>
</evidence>
<evidence type="ECO:0000313" key="3">
    <source>
        <dbReference type="Proteomes" id="UP000001784"/>
    </source>
</evidence>
<gene>
    <name evidence="2" type="ordered locus">Sfum_0612</name>
</gene>
<reference evidence="2 3" key="1">
    <citation type="submission" date="2006-10" db="EMBL/GenBank/DDBJ databases">
        <title>Complete sequence of Syntrophobacter fumaroxidans MPOB.</title>
        <authorList>
            <consortium name="US DOE Joint Genome Institute"/>
            <person name="Copeland A."/>
            <person name="Lucas S."/>
            <person name="Lapidus A."/>
            <person name="Barry K."/>
            <person name="Detter J.C."/>
            <person name="Glavina del Rio T."/>
            <person name="Hammon N."/>
            <person name="Israni S."/>
            <person name="Pitluck S."/>
            <person name="Goltsman E.G."/>
            <person name="Martinez M."/>
            <person name="Schmutz J."/>
            <person name="Larimer F."/>
            <person name="Land M."/>
            <person name="Hauser L."/>
            <person name="Kyrpides N."/>
            <person name="Kim E."/>
            <person name="Boone D.R."/>
            <person name="Brockman F."/>
            <person name="Culley D."/>
            <person name="Ferry J."/>
            <person name="Gunsalus R."/>
            <person name="McInerney M.J."/>
            <person name="Morrison M."/>
            <person name="Plugge C."/>
            <person name="Rohlin L."/>
            <person name="Scholten J."/>
            <person name="Sieber J."/>
            <person name="Stams A.J.M."/>
            <person name="Worm P."/>
            <person name="Henstra A.M."/>
            <person name="Richardson P."/>
        </authorList>
    </citation>
    <scope>NUCLEOTIDE SEQUENCE [LARGE SCALE GENOMIC DNA]</scope>
    <source>
        <strain evidence="3">DSM 10017 / MPOB</strain>
    </source>
</reference>
<dbReference type="KEGG" id="sfu:Sfum_0612"/>
<keyword evidence="3" id="KW-1185">Reference proteome</keyword>
<dbReference type="InParanoid" id="A0LFV9"/>
<dbReference type="HOGENOM" id="CLU_2071996_0_0_7"/>
<evidence type="ECO:0000313" key="2">
    <source>
        <dbReference type="EMBL" id="ABK16311.1"/>
    </source>
</evidence>